<evidence type="ECO:0000256" key="11">
    <source>
        <dbReference type="ARBA" id="ARBA00023125"/>
    </source>
</evidence>
<evidence type="ECO:0000256" key="7">
    <source>
        <dbReference type="ARBA" id="ARBA00022801"/>
    </source>
</evidence>
<dbReference type="SUPFAM" id="SSF52540">
    <property type="entry name" value="P-loop containing nucleoside triphosphate hydrolases"/>
    <property type="match status" value="1"/>
</dbReference>
<dbReference type="InterPro" id="IPR011545">
    <property type="entry name" value="DEAD/DEAH_box_helicase_dom"/>
</dbReference>
<evidence type="ECO:0000256" key="12">
    <source>
        <dbReference type="ARBA" id="ARBA00023172"/>
    </source>
</evidence>
<dbReference type="Gene3D" id="3.40.50.300">
    <property type="entry name" value="P-loop containing nucleotide triphosphate hydrolases"/>
    <property type="match status" value="2"/>
</dbReference>
<keyword evidence="10" id="KW-0067">ATP-binding</keyword>
<dbReference type="PROSITE" id="PS51194">
    <property type="entry name" value="HELICASE_CTER"/>
    <property type="match status" value="1"/>
</dbReference>
<comment type="caution">
    <text evidence="20">The sequence shown here is derived from an EMBL/GenBank/DDBJ whole genome shotgun (WGS) entry which is preliminary data.</text>
</comment>
<dbReference type="InterPro" id="IPR001650">
    <property type="entry name" value="Helicase_C-like"/>
</dbReference>
<dbReference type="EMBL" id="QXIR01000009">
    <property type="protein sequence ID" value="RIW35021.1"/>
    <property type="molecule type" value="Genomic_DNA"/>
</dbReference>
<dbReference type="SUPFAM" id="SSF47819">
    <property type="entry name" value="HRDC-like"/>
    <property type="match status" value="1"/>
</dbReference>
<keyword evidence="21" id="KW-1185">Reference proteome</keyword>
<keyword evidence="8 20" id="KW-0347">Helicase</keyword>
<evidence type="ECO:0000256" key="5">
    <source>
        <dbReference type="ARBA" id="ARBA00022741"/>
    </source>
</evidence>
<dbReference type="GO" id="GO:0009378">
    <property type="term" value="F:four-way junction helicase activity"/>
    <property type="evidence" value="ECO:0007669"/>
    <property type="project" value="TreeGrafter"/>
</dbReference>
<dbReference type="InterPro" id="IPR004589">
    <property type="entry name" value="DNA_helicase_ATP-dep_RecQ"/>
</dbReference>
<evidence type="ECO:0000256" key="8">
    <source>
        <dbReference type="ARBA" id="ARBA00022806"/>
    </source>
</evidence>
<organism evidence="20 21">
    <name type="scientific">Bacillus salacetis</name>
    <dbReference type="NCBI Taxonomy" id="2315464"/>
    <lineage>
        <taxon>Bacteria</taxon>
        <taxon>Bacillati</taxon>
        <taxon>Bacillota</taxon>
        <taxon>Bacilli</taxon>
        <taxon>Bacillales</taxon>
        <taxon>Bacillaceae</taxon>
        <taxon>Bacillus</taxon>
    </lineage>
</organism>
<evidence type="ECO:0000259" key="19">
    <source>
        <dbReference type="PROSITE" id="PS51194"/>
    </source>
</evidence>
<dbReference type="InterPro" id="IPR032284">
    <property type="entry name" value="RecQ_Zn-bd"/>
</dbReference>
<feature type="domain" description="Helicase ATP-binding" evidence="18">
    <location>
        <begin position="27"/>
        <end position="196"/>
    </location>
</feature>
<evidence type="ECO:0000256" key="9">
    <source>
        <dbReference type="ARBA" id="ARBA00022833"/>
    </source>
</evidence>
<evidence type="ECO:0000256" key="4">
    <source>
        <dbReference type="ARBA" id="ARBA00022723"/>
    </source>
</evidence>
<dbReference type="SUPFAM" id="SSF46785">
    <property type="entry name" value="Winged helix' DNA-binding domain"/>
    <property type="match status" value="1"/>
</dbReference>
<accession>A0A3A1R1S2</accession>
<dbReference type="GO" id="GO:0006281">
    <property type="term" value="P:DNA repair"/>
    <property type="evidence" value="ECO:0007669"/>
    <property type="project" value="UniProtKB-KW"/>
</dbReference>
<dbReference type="InterPro" id="IPR002121">
    <property type="entry name" value="HRDC_dom"/>
</dbReference>
<dbReference type="CDD" id="cd18794">
    <property type="entry name" value="SF2_C_RecQ"/>
    <property type="match status" value="1"/>
</dbReference>
<evidence type="ECO:0000313" key="21">
    <source>
        <dbReference type="Proteomes" id="UP000265801"/>
    </source>
</evidence>
<comment type="similarity">
    <text evidence="3">Belongs to the helicase family. RecQ subfamily.</text>
</comment>
<dbReference type="InterPro" id="IPR006293">
    <property type="entry name" value="DNA_helicase_ATP-dep_RecQ_bac"/>
</dbReference>
<dbReference type="InterPro" id="IPR036388">
    <property type="entry name" value="WH-like_DNA-bd_sf"/>
</dbReference>
<keyword evidence="11" id="KW-0238">DNA-binding</keyword>
<keyword evidence="9" id="KW-0862">Zinc</keyword>
<dbReference type="InterPro" id="IPR027417">
    <property type="entry name" value="P-loop_NTPase"/>
</dbReference>
<gene>
    <name evidence="20" type="primary">recQ</name>
    <name evidence="20" type="ORF">D3H55_08205</name>
</gene>
<dbReference type="InterPro" id="IPR036390">
    <property type="entry name" value="WH_DNA-bd_sf"/>
</dbReference>
<keyword evidence="14" id="KW-0413">Isomerase</keyword>
<dbReference type="CDD" id="cd17920">
    <property type="entry name" value="DEXHc_RecQ"/>
    <property type="match status" value="1"/>
</dbReference>
<evidence type="ECO:0000259" key="17">
    <source>
        <dbReference type="PROSITE" id="PS50967"/>
    </source>
</evidence>
<keyword evidence="13" id="KW-0234">DNA repair</keyword>
<sequence>MNIFHAKNYLKEYFGYENFRPGQDEIIQSVVFGNNTAGIMPTGGGKSICYQIPALLLEGITLVVSPLISLMKDQVDALNQTGIAATFINSSLTQGEIERRLSEAELGVYKLIYIAPERLESPYFVKYLKDLPIPLVAVDEAHCISQWGHDFRPSYLKISDLLKELPSNPVVLALTATATPQVQNDICSSLEVEEENTYITGFSRENLSFKVIKGQDRSQYAQNYVKTNEDESGIIYAATRKEVDSLYNKLKRQGVSVGKYHGGMSDIERNEMQEEFLKDNIQVIVATNAFGMGINKSNVRYVLHYQLPKNMESYYQEAGRAGRDGGESECIVLYSPQDVQIQRFLISQNTQDPARHTQELLKLRQMVDYCHTEGCLQEYILHYFGDENAEPCGKCSNCTDDRQAVEVTRETQMVLSCMIRMGERFGNSLVSQVLAGSRNKKIKEFGFEKLSTYGLMKEQKQKDISHFIDFLISEDYITVVSGTFPVLKVSQRGKNVLQGKETVMRKETMKVEKVVHQENDELFQTLRAIRKELADSEGVPPFVIFSDETLRDMGRKLPTDSAGFLEVKGVGSHKNEKYGSRFLQAIAEHRKADETKEEKIETSNKKEEEPSYLVTYQLFSEGSDLEEIAKERSLSLTTVQNHILQSIEEGMAVNTSNFLTDEERRAIELAIEKAGPEKLKPIKEELPEEISYFQIKIFLHEKVMAVK</sequence>
<dbReference type="Pfam" id="PF16124">
    <property type="entry name" value="RecQ_Zn_bind"/>
    <property type="match status" value="1"/>
</dbReference>
<dbReference type="Pfam" id="PF00570">
    <property type="entry name" value="HRDC"/>
    <property type="match status" value="1"/>
</dbReference>
<dbReference type="AlphaFoldDB" id="A0A3A1R1S2"/>
<dbReference type="EC" id="5.6.2.4" evidence="16"/>
<dbReference type="GO" id="GO:0046872">
    <property type="term" value="F:metal ion binding"/>
    <property type="evidence" value="ECO:0007669"/>
    <property type="project" value="UniProtKB-KW"/>
</dbReference>
<dbReference type="SMART" id="SM00487">
    <property type="entry name" value="DEXDc"/>
    <property type="match status" value="1"/>
</dbReference>
<keyword evidence="12" id="KW-0233">DNA recombination</keyword>
<dbReference type="SMART" id="SM00341">
    <property type="entry name" value="HRDC"/>
    <property type="match status" value="1"/>
</dbReference>
<dbReference type="NCBIfam" id="TIGR01389">
    <property type="entry name" value="recQ"/>
    <property type="match status" value="1"/>
</dbReference>
<dbReference type="GO" id="GO:0043138">
    <property type="term" value="F:3'-5' DNA helicase activity"/>
    <property type="evidence" value="ECO:0007669"/>
    <property type="project" value="UniProtKB-EC"/>
</dbReference>
<keyword evidence="4" id="KW-0479">Metal-binding</keyword>
<protein>
    <recommendedName>
        <fullName evidence="16">DNA helicase RecQ</fullName>
        <ecNumber evidence="16">5.6.2.4</ecNumber>
    </recommendedName>
</protein>
<name>A0A3A1R1S2_9BACI</name>
<evidence type="ECO:0000256" key="14">
    <source>
        <dbReference type="ARBA" id="ARBA00023235"/>
    </source>
</evidence>
<proteinExistence type="inferred from homology"/>
<evidence type="ECO:0000256" key="10">
    <source>
        <dbReference type="ARBA" id="ARBA00022840"/>
    </source>
</evidence>
<evidence type="ECO:0000256" key="13">
    <source>
        <dbReference type="ARBA" id="ARBA00023204"/>
    </source>
</evidence>
<evidence type="ECO:0000256" key="15">
    <source>
        <dbReference type="ARBA" id="ARBA00034617"/>
    </source>
</evidence>
<dbReference type="Proteomes" id="UP000265801">
    <property type="component" value="Unassembled WGS sequence"/>
</dbReference>
<dbReference type="InterPro" id="IPR014001">
    <property type="entry name" value="Helicase_ATP-bd"/>
</dbReference>
<comment type="cofactor">
    <cofactor evidence="1">
        <name>Mg(2+)</name>
        <dbReference type="ChEBI" id="CHEBI:18420"/>
    </cofactor>
</comment>
<dbReference type="Pfam" id="PF00271">
    <property type="entry name" value="Helicase_C"/>
    <property type="match status" value="1"/>
</dbReference>
<dbReference type="SMART" id="SM00956">
    <property type="entry name" value="RQC"/>
    <property type="match status" value="1"/>
</dbReference>
<keyword evidence="6" id="KW-0227">DNA damage</keyword>
<dbReference type="PROSITE" id="PS51192">
    <property type="entry name" value="HELICASE_ATP_BIND_1"/>
    <property type="match status" value="1"/>
</dbReference>
<dbReference type="NCBIfam" id="TIGR00614">
    <property type="entry name" value="recQ_fam"/>
    <property type="match status" value="1"/>
</dbReference>
<evidence type="ECO:0000256" key="16">
    <source>
        <dbReference type="NCBIfam" id="TIGR01389"/>
    </source>
</evidence>
<dbReference type="InterPro" id="IPR044876">
    <property type="entry name" value="HRDC_dom_sf"/>
</dbReference>
<dbReference type="GO" id="GO:0030894">
    <property type="term" value="C:replisome"/>
    <property type="evidence" value="ECO:0007669"/>
    <property type="project" value="TreeGrafter"/>
</dbReference>
<dbReference type="FunFam" id="3.40.50.300:FF:000296">
    <property type="entry name" value="ATP-dependent DNA helicase RecQ"/>
    <property type="match status" value="1"/>
</dbReference>
<evidence type="ECO:0000256" key="1">
    <source>
        <dbReference type="ARBA" id="ARBA00001946"/>
    </source>
</evidence>
<dbReference type="Pfam" id="PF09382">
    <property type="entry name" value="RQC"/>
    <property type="match status" value="1"/>
</dbReference>
<reference evidence="20 21" key="1">
    <citation type="submission" date="2018-09" db="EMBL/GenBank/DDBJ databases">
        <title>Bacillus saliacetes sp. nov., isolated from Thai shrimp paste (Ka-pi).</title>
        <authorList>
            <person name="Daroonpunt R."/>
            <person name="Tanasupawat S."/>
            <person name="Yiamsombut S."/>
        </authorList>
    </citation>
    <scope>NUCLEOTIDE SEQUENCE [LARGE SCALE GENOMIC DNA]</scope>
    <source>
        <strain evidence="20 21">SKP7-4</strain>
    </source>
</reference>
<feature type="domain" description="Helicase C-terminal" evidence="19">
    <location>
        <begin position="219"/>
        <end position="368"/>
    </location>
</feature>
<dbReference type="GO" id="GO:0006310">
    <property type="term" value="P:DNA recombination"/>
    <property type="evidence" value="ECO:0007669"/>
    <property type="project" value="UniProtKB-UniRule"/>
</dbReference>
<dbReference type="InterPro" id="IPR029491">
    <property type="entry name" value="Helicase_HTH"/>
</dbReference>
<comment type="catalytic activity">
    <reaction evidence="15">
        <text>Couples ATP hydrolysis with the unwinding of duplex DNA by translocating in the 3'-5' direction.</text>
        <dbReference type="EC" id="5.6.2.4"/>
    </reaction>
</comment>
<dbReference type="FunFam" id="3.40.50.300:FF:001746">
    <property type="entry name" value="ATP-dependent DNA helicase recQ"/>
    <property type="match status" value="1"/>
</dbReference>
<dbReference type="RefSeq" id="WP_119546424.1">
    <property type="nucleotide sequence ID" value="NZ_QXIR01000009.1"/>
</dbReference>
<evidence type="ECO:0000259" key="18">
    <source>
        <dbReference type="PROSITE" id="PS51192"/>
    </source>
</evidence>
<dbReference type="Pfam" id="PF14493">
    <property type="entry name" value="HTH_40"/>
    <property type="match status" value="1"/>
</dbReference>
<dbReference type="FunFam" id="1.10.150.80:FF:000002">
    <property type="entry name" value="ATP-dependent DNA helicase RecQ"/>
    <property type="match status" value="1"/>
</dbReference>
<dbReference type="PROSITE" id="PS50967">
    <property type="entry name" value="HRDC"/>
    <property type="match status" value="1"/>
</dbReference>
<comment type="cofactor">
    <cofactor evidence="2">
        <name>Zn(2+)</name>
        <dbReference type="ChEBI" id="CHEBI:29105"/>
    </cofactor>
</comment>
<dbReference type="GO" id="GO:0016787">
    <property type="term" value="F:hydrolase activity"/>
    <property type="evidence" value="ECO:0007669"/>
    <property type="project" value="UniProtKB-KW"/>
</dbReference>
<evidence type="ECO:0000313" key="20">
    <source>
        <dbReference type="EMBL" id="RIW35021.1"/>
    </source>
</evidence>
<keyword evidence="7 20" id="KW-0378">Hydrolase</keyword>
<evidence type="ECO:0000256" key="3">
    <source>
        <dbReference type="ARBA" id="ARBA00005446"/>
    </source>
</evidence>
<dbReference type="OrthoDB" id="9763310at2"/>
<dbReference type="SMART" id="SM00490">
    <property type="entry name" value="HELICc"/>
    <property type="match status" value="1"/>
</dbReference>
<dbReference type="InterPro" id="IPR018982">
    <property type="entry name" value="RQC_domain"/>
</dbReference>
<dbReference type="Gene3D" id="1.10.150.80">
    <property type="entry name" value="HRDC domain"/>
    <property type="match status" value="1"/>
</dbReference>
<evidence type="ECO:0000256" key="2">
    <source>
        <dbReference type="ARBA" id="ARBA00001947"/>
    </source>
</evidence>
<dbReference type="GO" id="GO:0009432">
    <property type="term" value="P:SOS response"/>
    <property type="evidence" value="ECO:0007669"/>
    <property type="project" value="UniProtKB-UniRule"/>
</dbReference>
<dbReference type="InterPro" id="IPR010997">
    <property type="entry name" value="HRDC-like_sf"/>
</dbReference>
<dbReference type="GO" id="GO:0003677">
    <property type="term" value="F:DNA binding"/>
    <property type="evidence" value="ECO:0007669"/>
    <property type="project" value="UniProtKB-KW"/>
</dbReference>
<feature type="domain" description="HRDC" evidence="17">
    <location>
        <begin position="516"/>
        <end position="596"/>
    </location>
</feature>
<dbReference type="GO" id="GO:0006260">
    <property type="term" value="P:DNA replication"/>
    <property type="evidence" value="ECO:0007669"/>
    <property type="project" value="InterPro"/>
</dbReference>
<dbReference type="GO" id="GO:0043590">
    <property type="term" value="C:bacterial nucleoid"/>
    <property type="evidence" value="ECO:0007669"/>
    <property type="project" value="TreeGrafter"/>
</dbReference>
<dbReference type="GO" id="GO:0005524">
    <property type="term" value="F:ATP binding"/>
    <property type="evidence" value="ECO:0007669"/>
    <property type="project" value="UniProtKB-KW"/>
</dbReference>
<keyword evidence="5" id="KW-0547">Nucleotide-binding</keyword>
<dbReference type="GO" id="GO:0005737">
    <property type="term" value="C:cytoplasm"/>
    <property type="evidence" value="ECO:0007669"/>
    <property type="project" value="TreeGrafter"/>
</dbReference>
<evidence type="ECO:0000256" key="6">
    <source>
        <dbReference type="ARBA" id="ARBA00022763"/>
    </source>
</evidence>
<dbReference type="PANTHER" id="PTHR13710">
    <property type="entry name" value="DNA HELICASE RECQ FAMILY MEMBER"/>
    <property type="match status" value="1"/>
</dbReference>
<dbReference type="PANTHER" id="PTHR13710:SF105">
    <property type="entry name" value="ATP-DEPENDENT DNA HELICASE Q1"/>
    <property type="match status" value="1"/>
</dbReference>
<dbReference type="Pfam" id="PF00270">
    <property type="entry name" value="DEAD"/>
    <property type="match status" value="1"/>
</dbReference>
<dbReference type="Gene3D" id="1.10.10.10">
    <property type="entry name" value="Winged helix-like DNA-binding domain superfamily/Winged helix DNA-binding domain"/>
    <property type="match status" value="1"/>
</dbReference>